<dbReference type="EMBL" id="JACEIK010012691">
    <property type="protein sequence ID" value="MCE3216201.1"/>
    <property type="molecule type" value="Genomic_DNA"/>
</dbReference>
<sequence length="168" mass="18983">MNCYELFNAKKEAKLVDYLPKPPLEKAKEVFATIRNKATKFSHKKKAEEELAREDFRDGEPLSKEWDSVYSKEMIRYCVMEWRGIWWVFVDCVVDVFVYATPSLSCEVSKEKRGRPKKGVEPVKETVLPRMDKNTKSNGGKLKTPIAANNGGSTACSSGSGYTTPTAM</sequence>
<evidence type="ECO:0000313" key="3">
    <source>
        <dbReference type="Proteomes" id="UP000823775"/>
    </source>
</evidence>
<name>A0ABS8WXD3_DATST</name>
<comment type="caution">
    <text evidence="2">The sequence shown here is derived from an EMBL/GenBank/DDBJ whole genome shotgun (WGS) entry which is preliminary data.</text>
</comment>
<dbReference type="Proteomes" id="UP000823775">
    <property type="component" value="Unassembled WGS sequence"/>
</dbReference>
<proteinExistence type="predicted"/>
<feature type="compositionally biased region" description="Polar residues" evidence="1">
    <location>
        <begin position="150"/>
        <end position="168"/>
    </location>
</feature>
<protein>
    <submittedName>
        <fullName evidence="2">Uncharacterized protein</fullName>
    </submittedName>
</protein>
<keyword evidence="3" id="KW-1185">Reference proteome</keyword>
<feature type="region of interest" description="Disordered" evidence="1">
    <location>
        <begin position="131"/>
        <end position="168"/>
    </location>
</feature>
<gene>
    <name evidence="2" type="ORF">HAX54_005420</name>
</gene>
<evidence type="ECO:0000256" key="1">
    <source>
        <dbReference type="SAM" id="MobiDB-lite"/>
    </source>
</evidence>
<accession>A0ABS8WXD3</accession>
<organism evidence="2 3">
    <name type="scientific">Datura stramonium</name>
    <name type="common">Jimsonweed</name>
    <name type="synonym">Common thornapple</name>
    <dbReference type="NCBI Taxonomy" id="4076"/>
    <lineage>
        <taxon>Eukaryota</taxon>
        <taxon>Viridiplantae</taxon>
        <taxon>Streptophyta</taxon>
        <taxon>Embryophyta</taxon>
        <taxon>Tracheophyta</taxon>
        <taxon>Spermatophyta</taxon>
        <taxon>Magnoliopsida</taxon>
        <taxon>eudicotyledons</taxon>
        <taxon>Gunneridae</taxon>
        <taxon>Pentapetalae</taxon>
        <taxon>asterids</taxon>
        <taxon>lamiids</taxon>
        <taxon>Solanales</taxon>
        <taxon>Solanaceae</taxon>
        <taxon>Solanoideae</taxon>
        <taxon>Datureae</taxon>
        <taxon>Datura</taxon>
    </lineage>
</organism>
<evidence type="ECO:0000313" key="2">
    <source>
        <dbReference type="EMBL" id="MCE3216201.1"/>
    </source>
</evidence>
<reference evidence="2 3" key="1">
    <citation type="journal article" date="2021" name="BMC Genomics">
        <title>Datura genome reveals duplications of psychoactive alkaloid biosynthetic genes and high mutation rate following tissue culture.</title>
        <authorList>
            <person name="Rajewski A."/>
            <person name="Carter-House D."/>
            <person name="Stajich J."/>
            <person name="Litt A."/>
        </authorList>
    </citation>
    <scope>NUCLEOTIDE SEQUENCE [LARGE SCALE GENOMIC DNA]</scope>
    <source>
        <strain evidence="2">AR-01</strain>
    </source>
</reference>